<dbReference type="GO" id="GO:0006402">
    <property type="term" value="P:mRNA catabolic process"/>
    <property type="evidence" value="ECO:0007669"/>
    <property type="project" value="TreeGrafter"/>
</dbReference>
<organism evidence="5 6">
    <name type="scientific">Prymnesium parvum</name>
    <name type="common">Toxic golden alga</name>
    <dbReference type="NCBI Taxonomy" id="97485"/>
    <lineage>
        <taxon>Eukaryota</taxon>
        <taxon>Haptista</taxon>
        <taxon>Haptophyta</taxon>
        <taxon>Prymnesiophyceae</taxon>
        <taxon>Prymnesiales</taxon>
        <taxon>Prymnesiaceae</taxon>
        <taxon>Prymnesium</taxon>
    </lineage>
</organism>
<name>A0AB34IYZ7_PRYPA</name>
<dbReference type="GO" id="GO:0000178">
    <property type="term" value="C:exosome (RNase complex)"/>
    <property type="evidence" value="ECO:0007669"/>
    <property type="project" value="UniProtKB-KW"/>
</dbReference>
<dbReference type="GO" id="GO:0000175">
    <property type="term" value="F:3'-5'-RNA exonuclease activity"/>
    <property type="evidence" value="ECO:0007669"/>
    <property type="project" value="TreeGrafter"/>
</dbReference>
<evidence type="ECO:0000313" key="5">
    <source>
        <dbReference type="EMBL" id="KAL1510334.1"/>
    </source>
</evidence>
<gene>
    <name evidence="5" type="ORF">AB1Y20_006650</name>
</gene>
<dbReference type="InterPro" id="IPR033770">
    <property type="entry name" value="RRP44_S1"/>
</dbReference>
<evidence type="ECO:0000256" key="1">
    <source>
        <dbReference type="ARBA" id="ARBA00022835"/>
    </source>
</evidence>
<dbReference type="AlphaFoldDB" id="A0AB34IYZ7"/>
<keyword evidence="1" id="KW-0271">Exosome</keyword>
<dbReference type="Proteomes" id="UP001515480">
    <property type="component" value="Unassembled WGS sequence"/>
</dbReference>
<comment type="caution">
    <text evidence="5">The sequence shown here is derived from an EMBL/GenBank/DDBJ whole genome shotgun (WGS) entry which is preliminary data.</text>
</comment>
<feature type="region of interest" description="Disordered" evidence="3">
    <location>
        <begin position="477"/>
        <end position="508"/>
    </location>
</feature>
<proteinExistence type="inferred from homology"/>
<comment type="similarity">
    <text evidence="2">Belongs to the RNR ribonuclease family.</text>
</comment>
<dbReference type="SMART" id="SM00955">
    <property type="entry name" value="RNB"/>
    <property type="match status" value="1"/>
</dbReference>
<dbReference type="Gene3D" id="3.40.50.300">
    <property type="entry name" value="P-loop containing nucleotide triphosphate hydrolases"/>
    <property type="match status" value="1"/>
</dbReference>
<sequence>MSRLLGAAASSRRALEALRSMTRRNPLCVAVADAADFEGSIFTRSAKILLQGSTIILAINKTDRLPRVEEQDLRYFQNWYTQRRLDVGMDDNRPAFGVSALTGQGIDTLADEVLRLRQGRDVILCGMEKTGKSLLADKLAEEFAARRLVHEGSFHVRGPEGTRLLLPFDEQTALWDIDGLHSESLVCAQLPESSAERLRARLHSEQGSVEMVEEPLRLLPGESVLLEMAQPDDSLADATPPIVLARIDVSEASDPAAGDDPTGLTSHEHAAGITSSGSLSIEAKSFLSAAVSMRVVPTNEASDEAVVMERGAPRGLARKLPVAPHASQLPAVASRTRLECVKTMPTPFYRFVNGHSCDLHFAGLGFLTLHRKVNFFIDVYTLGRKCFSYRKPLYPRFIWKQYEPHLPIEEARQRIANGELLERMLTFKSPSFAFGCTIGGEDEHFGDVSIRSSASINRALPGDIVAIRVLDQPKEAIDDAGHTSDDEAATGVTGASQEEEATDLSASRPELAGEVVSILERPEREFTALVSTQGSQMIASPRDFRLPRCILNPLTTFSEQADLVGQLALLKITGWEPRRKFPTAELLRVLGPQGDAESERDALLYEFQLAEDGYPAEALACLPDSGWQIPADEIARRTDLRHKHLFSVDPPGAMDIDDVLHAVELSPGRYEVGVHIADVGYFIKEGSALDKEAARRATTCYLVDSRVEMLPKLLSQDLCSLHSNVDRLAFSVFWEMDEGANVVKPPRFERTVIRSVASLTYADAQSIIDDKSKDDEVAQGLRRLSRLAKRLRKKRLHQGALQLDSPDLTFTLDPETGLPTSMELYQMRDTNHMIEEFMLLANVSVGKHIHEAFPDSAMLRQHPAPNEKSFDRLNLLVKQFGFSFDVSTPLKFQNSVNACVLRDDPTFNQLVRLVALRLMQRASYFSAGSVKSKADFFHFGLATPIYTHFTSPIRRYADQIVHRMLASSLKLEPEGDALRKGKRISEIAKVCNERSFNAKEAERKSQELHTLLFCRGRNIEEIAYVTQVKANGLELMIPRLGLESFMHVDTDAVKSRSCENPDPISCTIAASDGEIFEVRLFSRLRVRLIVDSSKHRPKVEFELLEAQGGIVPDIEKDFEVTADDIERLRSVGAP</sequence>
<feature type="domain" description="RNB" evidence="4">
    <location>
        <begin position="637"/>
        <end position="971"/>
    </location>
</feature>
<dbReference type="SUPFAM" id="SSF52540">
    <property type="entry name" value="P-loop containing nucleoside triphosphate hydrolases"/>
    <property type="match status" value="1"/>
</dbReference>
<dbReference type="Pfam" id="PF00773">
    <property type="entry name" value="RNB"/>
    <property type="match status" value="1"/>
</dbReference>
<dbReference type="InterPro" id="IPR001900">
    <property type="entry name" value="RNase_II/R"/>
</dbReference>
<dbReference type="EMBL" id="JBGBPQ010000015">
    <property type="protein sequence ID" value="KAL1510334.1"/>
    <property type="molecule type" value="Genomic_DNA"/>
</dbReference>
<evidence type="ECO:0000256" key="3">
    <source>
        <dbReference type="SAM" id="MobiDB-lite"/>
    </source>
</evidence>
<dbReference type="Pfam" id="PF17215">
    <property type="entry name" value="Rrp44_S1"/>
    <property type="match status" value="1"/>
</dbReference>
<dbReference type="PROSITE" id="PS01175">
    <property type="entry name" value="RIBONUCLEASE_II"/>
    <property type="match status" value="1"/>
</dbReference>
<dbReference type="Pfam" id="PF17849">
    <property type="entry name" value="OB_Dis3"/>
    <property type="match status" value="1"/>
</dbReference>
<evidence type="ECO:0000259" key="4">
    <source>
        <dbReference type="SMART" id="SM00955"/>
    </source>
</evidence>
<dbReference type="InterPro" id="IPR022966">
    <property type="entry name" value="RNase_II/R_CS"/>
</dbReference>
<dbReference type="PANTHER" id="PTHR23355">
    <property type="entry name" value="RIBONUCLEASE"/>
    <property type="match status" value="1"/>
</dbReference>
<accession>A0AB34IYZ7</accession>
<evidence type="ECO:0000256" key="2">
    <source>
        <dbReference type="RuleBase" id="RU003901"/>
    </source>
</evidence>
<dbReference type="InterPro" id="IPR041505">
    <property type="entry name" value="Dis3_CSD2"/>
</dbReference>
<dbReference type="InterPro" id="IPR027417">
    <property type="entry name" value="P-loop_NTPase"/>
</dbReference>
<keyword evidence="6" id="KW-1185">Reference proteome</keyword>
<reference evidence="5 6" key="1">
    <citation type="journal article" date="2024" name="Science">
        <title>Giant polyketide synthase enzymes in the biosynthesis of giant marine polyether toxins.</title>
        <authorList>
            <person name="Fallon T.R."/>
            <person name="Shende V.V."/>
            <person name="Wierzbicki I.H."/>
            <person name="Pendleton A.L."/>
            <person name="Watervoot N.F."/>
            <person name="Auber R.P."/>
            <person name="Gonzalez D.J."/>
            <person name="Wisecaver J.H."/>
            <person name="Moore B.S."/>
        </authorList>
    </citation>
    <scope>NUCLEOTIDE SEQUENCE [LARGE SCALE GENOMIC DNA]</scope>
    <source>
        <strain evidence="5 6">12B1</strain>
    </source>
</reference>
<evidence type="ECO:0000313" key="6">
    <source>
        <dbReference type="Proteomes" id="UP001515480"/>
    </source>
</evidence>
<dbReference type="Gene3D" id="2.40.50.140">
    <property type="entry name" value="Nucleic acid-binding proteins"/>
    <property type="match status" value="1"/>
</dbReference>
<dbReference type="InterPro" id="IPR050180">
    <property type="entry name" value="RNR_Ribonuclease"/>
</dbReference>
<dbReference type="Gene3D" id="2.40.50.690">
    <property type="match status" value="1"/>
</dbReference>
<dbReference type="InterPro" id="IPR012340">
    <property type="entry name" value="NA-bd_OB-fold"/>
</dbReference>
<dbReference type="GO" id="GO:0003723">
    <property type="term" value="F:RNA binding"/>
    <property type="evidence" value="ECO:0007669"/>
    <property type="project" value="InterPro"/>
</dbReference>
<protein>
    <recommendedName>
        <fullName evidence="4">RNB domain-containing protein</fullName>
    </recommendedName>
</protein>
<dbReference type="SUPFAM" id="SSF50249">
    <property type="entry name" value="Nucleic acid-binding proteins"/>
    <property type="match status" value="2"/>
</dbReference>
<dbReference type="PANTHER" id="PTHR23355:SF9">
    <property type="entry name" value="DIS3-LIKE EXONUCLEASE 2"/>
    <property type="match status" value="1"/>
</dbReference>